<proteinExistence type="predicted"/>
<accession>A0ABU6X8C6</accession>
<evidence type="ECO:0000313" key="2">
    <source>
        <dbReference type="EMBL" id="MED6193420.1"/>
    </source>
</evidence>
<sequence length="116" mass="13117">MEPKSTSQPFPLKESSSSSWFCFREGQASEWPCRSTPRRSLEIRATLKILVEAKVLLPRPNTLNLEELIRKVFGRPNSSTSTPEQLAPTEPIMSNGNTPTPQEMTKLFNALKEELQ</sequence>
<keyword evidence="3" id="KW-1185">Reference proteome</keyword>
<organism evidence="2 3">
    <name type="scientific">Stylosanthes scabra</name>
    <dbReference type="NCBI Taxonomy" id="79078"/>
    <lineage>
        <taxon>Eukaryota</taxon>
        <taxon>Viridiplantae</taxon>
        <taxon>Streptophyta</taxon>
        <taxon>Embryophyta</taxon>
        <taxon>Tracheophyta</taxon>
        <taxon>Spermatophyta</taxon>
        <taxon>Magnoliopsida</taxon>
        <taxon>eudicotyledons</taxon>
        <taxon>Gunneridae</taxon>
        <taxon>Pentapetalae</taxon>
        <taxon>rosids</taxon>
        <taxon>fabids</taxon>
        <taxon>Fabales</taxon>
        <taxon>Fabaceae</taxon>
        <taxon>Papilionoideae</taxon>
        <taxon>50 kb inversion clade</taxon>
        <taxon>dalbergioids sensu lato</taxon>
        <taxon>Dalbergieae</taxon>
        <taxon>Pterocarpus clade</taxon>
        <taxon>Stylosanthes</taxon>
    </lineage>
</organism>
<dbReference type="EMBL" id="JASCZI010211507">
    <property type="protein sequence ID" value="MED6193420.1"/>
    <property type="molecule type" value="Genomic_DNA"/>
</dbReference>
<protein>
    <submittedName>
        <fullName evidence="2">Uncharacterized protein</fullName>
    </submittedName>
</protein>
<evidence type="ECO:0000313" key="3">
    <source>
        <dbReference type="Proteomes" id="UP001341840"/>
    </source>
</evidence>
<gene>
    <name evidence="2" type="ORF">PIB30_019153</name>
</gene>
<feature type="compositionally biased region" description="Polar residues" evidence="1">
    <location>
        <begin position="92"/>
        <end position="102"/>
    </location>
</feature>
<reference evidence="2 3" key="1">
    <citation type="journal article" date="2023" name="Plants (Basel)">
        <title>Bridging the Gap: Combining Genomics and Transcriptomics Approaches to Understand Stylosanthes scabra, an Orphan Legume from the Brazilian Caatinga.</title>
        <authorList>
            <person name="Ferreira-Neto J.R.C."/>
            <person name="da Silva M.D."/>
            <person name="Binneck E."/>
            <person name="de Melo N.F."/>
            <person name="da Silva R.H."/>
            <person name="de Melo A.L.T.M."/>
            <person name="Pandolfi V."/>
            <person name="Bustamante F.O."/>
            <person name="Brasileiro-Vidal A.C."/>
            <person name="Benko-Iseppon A.M."/>
        </authorList>
    </citation>
    <scope>NUCLEOTIDE SEQUENCE [LARGE SCALE GENOMIC DNA]</scope>
    <source>
        <tissue evidence="2">Leaves</tissue>
    </source>
</reference>
<evidence type="ECO:0000256" key="1">
    <source>
        <dbReference type="SAM" id="MobiDB-lite"/>
    </source>
</evidence>
<dbReference type="Proteomes" id="UP001341840">
    <property type="component" value="Unassembled WGS sequence"/>
</dbReference>
<feature type="region of interest" description="Disordered" evidence="1">
    <location>
        <begin position="75"/>
        <end position="102"/>
    </location>
</feature>
<comment type="caution">
    <text evidence="2">The sequence shown here is derived from an EMBL/GenBank/DDBJ whole genome shotgun (WGS) entry which is preliminary data.</text>
</comment>
<name>A0ABU6X8C6_9FABA</name>